<protein>
    <submittedName>
        <fullName evidence="2">Uncharacterized protein</fullName>
    </submittedName>
</protein>
<comment type="caution">
    <text evidence="2">The sequence shown here is derived from an EMBL/GenBank/DDBJ whole genome shotgun (WGS) entry which is preliminary data.</text>
</comment>
<dbReference type="EMBL" id="CAJJDN010000082">
    <property type="protein sequence ID" value="CAD8104674.1"/>
    <property type="molecule type" value="Genomic_DNA"/>
</dbReference>
<proteinExistence type="predicted"/>
<sequence>MGICKSKPSKNSQPQFQSSPTVCITPIINQKNKNKKQNQKPKKITFYEEVIIQKEELSNQKSYSPPPKLCFCSSNQSSNKDFLLGLMRIPKERQNQVAQAIQSKQTLFGKTLRFSNSTKKGQRDGFKDSPLRQ</sequence>
<gene>
    <name evidence="2" type="ORF">PSON_ATCC_30995.1.T0820241</name>
</gene>
<dbReference type="OrthoDB" id="304142at2759"/>
<evidence type="ECO:0000313" key="3">
    <source>
        <dbReference type="Proteomes" id="UP000692954"/>
    </source>
</evidence>
<organism evidence="2 3">
    <name type="scientific">Paramecium sonneborni</name>
    <dbReference type="NCBI Taxonomy" id="65129"/>
    <lineage>
        <taxon>Eukaryota</taxon>
        <taxon>Sar</taxon>
        <taxon>Alveolata</taxon>
        <taxon>Ciliophora</taxon>
        <taxon>Intramacronucleata</taxon>
        <taxon>Oligohymenophorea</taxon>
        <taxon>Peniculida</taxon>
        <taxon>Parameciidae</taxon>
        <taxon>Paramecium</taxon>
    </lineage>
</organism>
<feature type="compositionally biased region" description="Basic and acidic residues" evidence="1">
    <location>
        <begin position="121"/>
        <end position="133"/>
    </location>
</feature>
<dbReference type="AlphaFoldDB" id="A0A8S1PP68"/>
<evidence type="ECO:0000313" key="2">
    <source>
        <dbReference type="EMBL" id="CAD8104674.1"/>
    </source>
</evidence>
<accession>A0A8S1PP68</accession>
<feature type="region of interest" description="Disordered" evidence="1">
    <location>
        <begin position="112"/>
        <end position="133"/>
    </location>
</feature>
<name>A0A8S1PP68_9CILI</name>
<dbReference type="Proteomes" id="UP000692954">
    <property type="component" value="Unassembled WGS sequence"/>
</dbReference>
<reference evidence="2" key="1">
    <citation type="submission" date="2021-01" db="EMBL/GenBank/DDBJ databases">
        <authorList>
            <consortium name="Genoscope - CEA"/>
            <person name="William W."/>
        </authorList>
    </citation>
    <scope>NUCLEOTIDE SEQUENCE</scope>
</reference>
<evidence type="ECO:0000256" key="1">
    <source>
        <dbReference type="SAM" id="MobiDB-lite"/>
    </source>
</evidence>
<keyword evidence="3" id="KW-1185">Reference proteome</keyword>